<reference evidence="2" key="1">
    <citation type="submission" date="2023-07" db="EMBL/GenBank/DDBJ databases">
        <authorList>
            <person name="Stuckert A."/>
        </authorList>
    </citation>
    <scope>NUCLEOTIDE SEQUENCE</scope>
</reference>
<feature type="coiled-coil region" evidence="1">
    <location>
        <begin position="67"/>
        <end position="94"/>
    </location>
</feature>
<keyword evidence="1" id="KW-0175">Coiled coil</keyword>
<dbReference type="PANTHER" id="PTHR15721">
    <property type="entry name" value="KIAA0586 PROTEIN"/>
    <property type="match status" value="1"/>
</dbReference>
<dbReference type="InterPro" id="IPR029246">
    <property type="entry name" value="TALPID3"/>
</dbReference>
<evidence type="ECO:0000313" key="3">
    <source>
        <dbReference type="Proteomes" id="UP001176940"/>
    </source>
</evidence>
<gene>
    <name evidence="2" type="ORF">RIMI_LOCUS4426453</name>
</gene>
<dbReference type="PANTHER" id="PTHR15721:SF2">
    <property type="entry name" value="PROTEIN TALPID3"/>
    <property type="match status" value="1"/>
</dbReference>
<proteinExistence type="predicted"/>
<dbReference type="Pfam" id="PF15324">
    <property type="entry name" value="TALPID3"/>
    <property type="match status" value="1"/>
</dbReference>
<accession>A0ABN9L5R4</accession>
<evidence type="ECO:0000313" key="2">
    <source>
        <dbReference type="EMBL" id="CAJ0930715.1"/>
    </source>
</evidence>
<dbReference type="EMBL" id="CAUEEQ010007112">
    <property type="protein sequence ID" value="CAJ0930715.1"/>
    <property type="molecule type" value="Genomic_DNA"/>
</dbReference>
<evidence type="ECO:0000256" key="1">
    <source>
        <dbReference type="SAM" id="Coils"/>
    </source>
</evidence>
<name>A0ABN9L5R4_9NEOB</name>
<keyword evidence="3" id="KW-1185">Reference proteome</keyword>
<dbReference type="Proteomes" id="UP001176940">
    <property type="component" value="Unassembled WGS sequence"/>
</dbReference>
<comment type="caution">
    <text evidence="2">The sequence shown here is derived from an EMBL/GenBank/DDBJ whole genome shotgun (WGS) entry which is preliminary data.</text>
</comment>
<protein>
    <submittedName>
        <fullName evidence="2">Uncharacterized protein</fullName>
    </submittedName>
</protein>
<sequence>MDSGNIFELEATGGVKSLDVWFEGQGRVESYSEVADFQPRKKLTYSASLSKSPVIWRKAINPPKSMCEDAECILREVQNKRKVLEDNLEAVARANDWARRYTLISTLATDSDVTEKIRLQKLVDSILLKSLLKFRMKWRRRLQGKRRQMRAVKILL</sequence>
<organism evidence="2 3">
    <name type="scientific">Ranitomeya imitator</name>
    <name type="common">mimic poison frog</name>
    <dbReference type="NCBI Taxonomy" id="111125"/>
    <lineage>
        <taxon>Eukaryota</taxon>
        <taxon>Metazoa</taxon>
        <taxon>Chordata</taxon>
        <taxon>Craniata</taxon>
        <taxon>Vertebrata</taxon>
        <taxon>Euteleostomi</taxon>
        <taxon>Amphibia</taxon>
        <taxon>Batrachia</taxon>
        <taxon>Anura</taxon>
        <taxon>Neobatrachia</taxon>
        <taxon>Hyloidea</taxon>
        <taxon>Dendrobatidae</taxon>
        <taxon>Dendrobatinae</taxon>
        <taxon>Ranitomeya</taxon>
    </lineage>
</organism>